<evidence type="ECO:0000313" key="2">
    <source>
        <dbReference type="Proteomes" id="UP000664144"/>
    </source>
</evidence>
<keyword evidence="2" id="KW-1185">Reference proteome</keyword>
<protein>
    <submittedName>
        <fullName evidence="1">Uncharacterized protein</fullName>
    </submittedName>
</protein>
<reference evidence="1" key="1">
    <citation type="submission" date="2021-03" db="EMBL/GenBank/DDBJ databases">
        <authorList>
            <person name="Kim M.K."/>
        </authorList>
    </citation>
    <scope>NUCLEOTIDE SEQUENCE</scope>
    <source>
        <strain evidence="1">BT186</strain>
    </source>
</reference>
<organism evidence="1 2">
    <name type="scientific">Hymenobacter telluris</name>
    <dbReference type="NCBI Taxonomy" id="2816474"/>
    <lineage>
        <taxon>Bacteria</taxon>
        <taxon>Pseudomonadati</taxon>
        <taxon>Bacteroidota</taxon>
        <taxon>Cytophagia</taxon>
        <taxon>Cytophagales</taxon>
        <taxon>Hymenobacteraceae</taxon>
        <taxon>Hymenobacter</taxon>
    </lineage>
</organism>
<evidence type="ECO:0000313" key="1">
    <source>
        <dbReference type="EMBL" id="MBO0358598.1"/>
    </source>
</evidence>
<dbReference type="EMBL" id="JAFLQZ010000006">
    <property type="protein sequence ID" value="MBO0358598.1"/>
    <property type="molecule type" value="Genomic_DNA"/>
</dbReference>
<dbReference type="Proteomes" id="UP000664144">
    <property type="component" value="Unassembled WGS sequence"/>
</dbReference>
<gene>
    <name evidence="1" type="ORF">J0X19_11630</name>
</gene>
<sequence length="99" mass="10861">MNAFLYQPGQREQIYSAEGFHPTTANVTQMARAARALECIPEMVDILASTPEYTVYTIFDHEGDPNLAATEAVAELTGIEFNLDDEDQVLSGPVLIIAE</sequence>
<dbReference type="AlphaFoldDB" id="A0A939EZ87"/>
<dbReference type="RefSeq" id="WP_206984525.1">
    <property type="nucleotide sequence ID" value="NZ_JAFLQZ010000006.1"/>
</dbReference>
<name>A0A939EZ87_9BACT</name>
<comment type="caution">
    <text evidence="1">The sequence shown here is derived from an EMBL/GenBank/DDBJ whole genome shotgun (WGS) entry which is preliminary data.</text>
</comment>
<accession>A0A939EZ87</accession>
<proteinExistence type="predicted"/>